<protein>
    <recommendedName>
        <fullName evidence="2">HTH merR-type domain-containing protein</fullName>
    </recommendedName>
</protein>
<sequence>MRYYTIGQFSKLVGKSIQTLILWENEGKLKPHHITEGGHRYYSEQQINQEGK</sequence>
<reference evidence="3" key="1">
    <citation type="submission" date="2019-08" db="EMBL/GenBank/DDBJ databases">
        <authorList>
            <person name="Kucharzyk K."/>
            <person name="Murdoch R.W."/>
            <person name="Higgins S."/>
            <person name="Loffler F."/>
        </authorList>
    </citation>
    <scope>NUCLEOTIDE SEQUENCE</scope>
</reference>
<dbReference type="PANTHER" id="PTHR30204">
    <property type="entry name" value="REDOX-CYCLING DRUG-SENSING TRANSCRIPTIONAL ACTIVATOR SOXR"/>
    <property type="match status" value="1"/>
</dbReference>
<dbReference type="Gene3D" id="1.10.1660.10">
    <property type="match status" value="1"/>
</dbReference>
<dbReference type="PANTHER" id="PTHR30204:SF15">
    <property type="entry name" value="BLL5018 PROTEIN"/>
    <property type="match status" value="1"/>
</dbReference>
<evidence type="ECO:0000259" key="2">
    <source>
        <dbReference type="PROSITE" id="PS50937"/>
    </source>
</evidence>
<dbReference type="GO" id="GO:0003700">
    <property type="term" value="F:DNA-binding transcription factor activity"/>
    <property type="evidence" value="ECO:0007669"/>
    <property type="project" value="InterPro"/>
</dbReference>
<dbReference type="InterPro" id="IPR009061">
    <property type="entry name" value="DNA-bd_dom_put_sf"/>
</dbReference>
<dbReference type="InterPro" id="IPR047057">
    <property type="entry name" value="MerR_fam"/>
</dbReference>
<gene>
    <name evidence="3" type="ORF">SDC9_176692</name>
</gene>
<organism evidence="3">
    <name type="scientific">bioreactor metagenome</name>
    <dbReference type="NCBI Taxonomy" id="1076179"/>
    <lineage>
        <taxon>unclassified sequences</taxon>
        <taxon>metagenomes</taxon>
        <taxon>ecological metagenomes</taxon>
    </lineage>
</organism>
<keyword evidence="1" id="KW-0238">DNA-binding</keyword>
<accession>A0A645GQQ9</accession>
<name>A0A645GQQ9_9ZZZZ</name>
<dbReference type="Pfam" id="PF00376">
    <property type="entry name" value="MerR"/>
    <property type="match status" value="1"/>
</dbReference>
<evidence type="ECO:0000313" key="3">
    <source>
        <dbReference type="EMBL" id="MPN29241.1"/>
    </source>
</evidence>
<dbReference type="GO" id="GO:0003677">
    <property type="term" value="F:DNA binding"/>
    <property type="evidence" value="ECO:0007669"/>
    <property type="project" value="UniProtKB-KW"/>
</dbReference>
<proteinExistence type="predicted"/>
<comment type="caution">
    <text evidence="3">The sequence shown here is derived from an EMBL/GenBank/DDBJ whole genome shotgun (WGS) entry which is preliminary data.</text>
</comment>
<evidence type="ECO:0000256" key="1">
    <source>
        <dbReference type="ARBA" id="ARBA00023125"/>
    </source>
</evidence>
<dbReference type="EMBL" id="VSSQ01079833">
    <property type="protein sequence ID" value="MPN29241.1"/>
    <property type="molecule type" value="Genomic_DNA"/>
</dbReference>
<dbReference type="AlphaFoldDB" id="A0A645GQQ9"/>
<dbReference type="PROSITE" id="PS50937">
    <property type="entry name" value="HTH_MERR_2"/>
    <property type="match status" value="1"/>
</dbReference>
<feature type="domain" description="HTH merR-type" evidence="2">
    <location>
        <begin position="3"/>
        <end position="47"/>
    </location>
</feature>
<dbReference type="SUPFAM" id="SSF46955">
    <property type="entry name" value="Putative DNA-binding domain"/>
    <property type="match status" value="1"/>
</dbReference>
<dbReference type="InterPro" id="IPR000551">
    <property type="entry name" value="MerR-type_HTH_dom"/>
</dbReference>